<keyword evidence="1" id="KW-0472">Membrane</keyword>
<dbReference type="EMBL" id="UGWQ01000001">
    <property type="protein sequence ID" value="SUF69271.1"/>
    <property type="molecule type" value="Genomic_DNA"/>
</dbReference>
<proteinExistence type="predicted"/>
<reference evidence="2 3" key="1">
    <citation type="submission" date="2018-06" db="EMBL/GenBank/DDBJ databases">
        <authorList>
            <consortium name="Pathogen Informatics"/>
            <person name="Doyle S."/>
        </authorList>
    </citation>
    <scope>NUCLEOTIDE SEQUENCE [LARGE SCALE GENOMIC DNA]</scope>
    <source>
        <strain evidence="2 3">NCTC10718</strain>
    </source>
</reference>
<protein>
    <submittedName>
        <fullName evidence="2">Uncharacterized protein</fullName>
    </submittedName>
</protein>
<dbReference type="AlphaFoldDB" id="A0A379QWG8"/>
<organism evidence="2 3">
    <name type="scientific">Salmonella enterica</name>
    <name type="common">Salmonella choleraesuis</name>
    <dbReference type="NCBI Taxonomy" id="28901"/>
    <lineage>
        <taxon>Bacteria</taxon>
        <taxon>Pseudomonadati</taxon>
        <taxon>Pseudomonadota</taxon>
        <taxon>Gammaproteobacteria</taxon>
        <taxon>Enterobacterales</taxon>
        <taxon>Enterobacteriaceae</taxon>
        <taxon>Salmonella</taxon>
    </lineage>
</organism>
<sequence length="87" mass="10403">MEIRYILAFLVLGISNVFTWIYLLKKPGLFSNMFKYDFKTAVMNVQYVLSSFVILCDIFLITTVIVIFIFFKNDFLDRRSFLFIYVN</sequence>
<feature type="transmembrane region" description="Helical" evidence="1">
    <location>
        <begin position="6"/>
        <end position="24"/>
    </location>
</feature>
<evidence type="ECO:0000313" key="3">
    <source>
        <dbReference type="Proteomes" id="UP000254332"/>
    </source>
</evidence>
<gene>
    <name evidence="2" type="ORF">NCTC10718_02036</name>
</gene>
<evidence type="ECO:0000256" key="1">
    <source>
        <dbReference type="SAM" id="Phobius"/>
    </source>
</evidence>
<name>A0A379QWG8_SALER</name>
<keyword evidence="1" id="KW-1133">Transmembrane helix</keyword>
<accession>A0A379QWG8</accession>
<feature type="transmembrane region" description="Helical" evidence="1">
    <location>
        <begin position="45"/>
        <end position="71"/>
    </location>
</feature>
<evidence type="ECO:0000313" key="2">
    <source>
        <dbReference type="EMBL" id="SUF69271.1"/>
    </source>
</evidence>
<dbReference type="Proteomes" id="UP000254332">
    <property type="component" value="Unassembled WGS sequence"/>
</dbReference>
<keyword evidence="1" id="KW-0812">Transmembrane</keyword>